<dbReference type="AlphaFoldDB" id="A0A437K140"/>
<dbReference type="Gene3D" id="3.30.870.10">
    <property type="entry name" value="Endonuclease Chain A"/>
    <property type="match status" value="2"/>
</dbReference>
<dbReference type="InterPro" id="IPR025202">
    <property type="entry name" value="PLD-like_dom"/>
</dbReference>
<feature type="domain" description="PLD phosphodiesterase" evidence="1">
    <location>
        <begin position="178"/>
        <end position="205"/>
    </location>
</feature>
<gene>
    <name evidence="2" type="ORF">ENE75_03720</name>
</gene>
<dbReference type="OrthoDB" id="9814092at2"/>
<keyword evidence="3" id="KW-1185">Reference proteome</keyword>
<dbReference type="CDD" id="cd09113">
    <property type="entry name" value="PLDc_ymdC_like_2"/>
    <property type="match status" value="1"/>
</dbReference>
<accession>A0A437K140</accession>
<dbReference type="GO" id="GO:0030572">
    <property type="term" value="F:phosphatidyltransferase activity"/>
    <property type="evidence" value="ECO:0007669"/>
    <property type="project" value="UniProtKB-ARBA"/>
</dbReference>
<feature type="domain" description="PLD phosphodiesterase" evidence="1">
    <location>
        <begin position="412"/>
        <end position="439"/>
    </location>
</feature>
<dbReference type="PANTHER" id="PTHR21248">
    <property type="entry name" value="CARDIOLIPIN SYNTHASE"/>
    <property type="match status" value="1"/>
</dbReference>
<proteinExistence type="predicted"/>
<comment type="caution">
    <text evidence="2">The sequence shown here is derived from an EMBL/GenBank/DDBJ whole genome shotgun (WGS) entry which is preliminary data.</text>
</comment>
<reference evidence="2 3" key="1">
    <citation type="submission" date="2019-01" db="EMBL/GenBank/DDBJ databases">
        <authorList>
            <person name="Chen W.-M."/>
        </authorList>
    </citation>
    <scope>NUCLEOTIDE SEQUENCE [LARGE SCALE GENOMIC DNA]</scope>
    <source>
        <strain evidence="2 3">ICH-3</strain>
    </source>
</reference>
<dbReference type="GO" id="GO:0032049">
    <property type="term" value="P:cardiolipin biosynthetic process"/>
    <property type="evidence" value="ECO:0007669"/>
    <property type="project" value="UniProtKB-ARBA"/>
</dbReference>
<evidence type="ECO:0000259" key="1">
    <source>
        <dbReference type="PROSITE" id="PS50035"/>
    </source>
</evidence>
<evidence type="ECO:0000313" key="3">
    <source>
        <dbReference type="Proteomes" id="UP000288178"/>
    </source>
</evidence>
<sequence>MAPRSSWGRRPGRVVCGWRGFLLPVLVWLTLLAGCSGLPPMPERTTSARLSPSSVTAIGRAVQADNPGDGRSGLRALSDPLDAFVARMLLVRSAEASLDIQYYIWRPDTTGLMLLDALRQAADRGVRVRLLLDDNGIAGLDGRLAALDAHDRVEVRLFNPYPFRTAKALGYVTDFARLNRRMHNKALVADTQAAIVGGRNIGDAYFGADPALDFADLDVLAAGPIADDVAAAFDDYWNSALAYPLAALVDAEPGAAPSSNDDNAAPDVNGDRYRRALRDAPLARDLAAGRLALEWVPMRLVVDPPDKAAAPPERWMAADLTEALGPVREQVDLISPYFVPGAGGTAWLARHPAAGVQVRVVTNSLAATDVAAVHAGYARRRVDLLRAGVRLYELKPEPGRRTGGVWPVGGSSTASLHGKTFAIDRQRVFVGSFNIDPRSLRLNTEMGLVIDSPAMAEAMLKGLDAKLPLSTYALRLTGDGDIEWVEQTPAGEVVHDAEPRASVWRRLLVTLLSWLPIEGLL</sequence>
<dbReference type="Proteomes" id="UP000288178">
    <property type="component" value="Unassembled WGS sequence"/>
</dbReference>
<dbReference type="InterPro" id="IPR001736">
    <property type="entry name" value="PLipase_D/transphosphatidylase"/>
</dbReference>
<dbReference type="SUPFAM" id="SSF56024">
    <property type="entry name" value="Phospholipase D/nuclease"/>
    <property type="match status" value="2"/>
</dbReference>
<dbReference type="Pfam" id="PF13091">
    <property type="entry name" value="PLDc_2"/>
    <property type="match status" value="2"/>
</dbReference>
<name>A0A437K140_9BURK</name>
<dbReference type="SMART" id="SM00155">
    <property type="entry name" value="PLDc"/>
    <property type="match status" value="2"/>
</dbReference>
<organism evidence="2 3">
    <name type="scientific">Rubrivivax albus</name>
    <dbReference type="NCBI Taxonomy" id="2499835"/>
    <lineage>
        <taxon>Bacteria</taxon>
        <taxon>Pseudomonadati</taxon>
        <taxon>Pseudomonadota</taxon>
        <taxon>Betaproteobacteria</taxon>
        <taxon>Burkholderiales</taxon>
        <taxon>Sphaerotilaceae</taxon>
        <taxon>Rubrivivax</taxon>
    </lineage>
</organism>
<dbReference type="PROSITE" id="PS50035">
    <property type="entry name" value="PLD"/>
    <property type="match status" value="2"/>
</dbReference>
<evidence type="ECO:0000313" key="2">
    <source>
        <dbReference type="EMBL" id="RVT53995.1"/>
    </source>
</evidence>
<dbReference type="PROSITE" id="PS51257">
    <property type="entry name" value="PROKAR_LIPOPROTEIN"/>
    <property type="match status" value="1"/>
</dbReference>
<dbReference type="PANTHER" id="PTHR21248:SF12">
    <property type="entry name" value="CARDIOLIPIN SYNTHASE C"/>
    <property type="match status" value="1"/>
</dbReference>
<dbReference type="EMBL" id="SACT01000001">
    <property type="protein sequence ID" value="RVT53995.1"/>
    <property type="molecule type" value="Genomic_DNA"/>
</dbReference>
<protein>
    <submittedName>
        <fullName evidence="2">Phospholipase D family protein</fullName>
    </submittedName>
</protein>
<dbReference type="CDD" id="cd09111">
    <property type="entry name" value="PLDc_ymdC_like_1"/>
    <property type="match status" value="1"/>
</dbReference>